<protein>
    <recommendedName>
        <fullName evidence="4">TrbC/VIRB2 family protein</fullName>
    </recommendedName>
</protein>
<feature type="transmembrane region" description="Helical" evidence="1">
    <location>
        <begin position="80"/>
        <end position="101"/>
    </location>
</feature>
<keyword evidence="1" id="KW-0812">Transmembrane</keyword>
<reference evidence="2 3" key="1">
    <citation type="journal article" date="2016" name="Nat. Commun.">
        <title>Thousands of microbial genomes shed light on interconnected biogeochemical processes in an aquifer system.</title>
        <authorList>
            <person name="Anantharaman K."/>
            <person name="Brown C.T."/>
            <person name="Hug L.A."/>
            <person name="Sharon I."/>
            <person name="Castelle C.J."/>
            <person name="Probst A.J."/>
            <person name="Thomas B.C."/>
            <person name="Singh A."/>
            <person name="Wilkins M.J."/>
            <person name="Karaoz U."/>
            <person name="Brodie E.L."/>
            <person name="Williams K.H."/>
            <person name="Hubbard S.S."/>
            <person name="Banfield J.F."/>
        </authorList>
    </citation>
    <scope>NUCLEOTIDE SEQUENCE [LARGE SCALE GENOMIC DNA]</scope>
</reference>
<gene>
    <name evidence="2" type="ORF">A3F47_02080</name>
</gene>
<dbReference type="Proteomes" id="UP000179214">
    <property type="component" value="Unassembled WGS sequence"/>
</dbReference>
<feature type="transmembrane region" description="Helical" evidence="1">
    <location>
        <begin position="46"/>
        <end position="68"/>
    </location>
</feature>
<dbReference type="AlphaFoldDB" id="A0A1G2I440"/>
<keyword evidence="1" id="KW-0472">Membrane</keyword>
<dbReference type="EMBL" id="MHOV01000035">
    <property type="protein sequence ID" value="OGZ69397.1"/>
    <property type="molecule type" value="Genomic_DNA"/>
</dbReference>
<sequence>MNKKLIASSVLVLLLLPVIILAFNPPPQPIEQELLVGDVVDNVLRWIVWPFVTGIVIILFIAAGLLFLTSHGEPGKIAAARSAVIWGVVGVAVIVISFSIVKTVTFLLNLLP</sequence>
<evidence type="ECO:0000256" key="1">
    <source>
        <dbReference type="SAM" id="Phobius"/>
    </source>
</evidence>
<accession>A0A1G2I440</accession>
<name>A0A1G2I440_9BACT</name>
<evidence type="ECO:0000313" key="3">
    <source>
        <dbReference type="Proteomes" id="UP000179214"/>
    </source>
</evidence>
<comment type="caution">
    <text evidence="2">The sequence shown here is derived from an EMBL/GenBank/DDBJ whole genome shotgun (WGS) entry which is preliminary data.</text>
</comment>
<proteinExistence type="predicted"/>
<keyword evidence="1" id="KW-1133">Transmembrane helix</keyword>
<evidence type="ECO:0008006" key="4">
    <source>
        <dbReference type="Google" id="ProtNLM"/>
    </source>
</evidence>
<organism evidence="2 3">
    <name type="scientific">Candidatus Staskawiczbacteria bacterium RIFCSPHIGHO2_12_FULL_38_11</name>
    <dbReference type="NCBI Taxonomy" id="1802209"/>
    <lineage>
        <taxon>Bacteria</taxon>
        <taxon>Candidatus Staskawicziibacteriota</taxon>
    </lineage>
</organism>
<evidence type="ECO:0000313" key="2">
    <source>
        <dbReference type="EMBL" id="OGZ69397.1"/>
    </source>
</evidence>